<dbReference type="Proteomes" id="UP000193642">
    <property type="component" value="Unassembled WGS sequence"/>
</dbReference>
<dbReference type="Gene3D" id="3.40.710.10">
    <property type="entry name" value="DD-peptidase/beta-lactamase superfamily"/>
    <property type="match status" value="1"/>
</dbReference>
<feature type="non-terminal residue" evidence="3">
    <location>
        <position position="1"/>
    </location>
</feature>
<comment type="caution">
    <text evidence="3">The sequence shown here is derived from an EMBL/GenBank/DDBJ whole genome shotgun (WGS) entry which is preliminary data.</text>
</comment>
<organism evidence="3 4">
    <name type="scientific">Rhizoclosmatium globosum</name>
    <dbReference type="NCBI Taxonomy" id="329046"/>
    <lineage>
        <taxon>Eukaryota</taxon>
        <taxon>Fungi</taxon>
        <taxon>Fungi incertae sedis</taxon>
        <taxon>Chytridiomycota</taxon>
        <taxon>Chytridiomycota incertae sedis</taxon>
        <taxon>Chytridiomycetes</taxon>
        <taxon>Chytridiales</taxon>
        <taxon>Chytriomycetaceae</taxon>
        <taxon>Rhizoclosmatium</taxon>
    </lineage>
</organism>
<feature type="chain" id="PRO_5012847382" evidence="1">
    <location>
        <begin position="26"/>
        <end position="505"/>
    </location>
</feature>
<proteinExistence type="predicted"/>
<feature type="domain" description="Beta-lactamase-related" evidence="2">
    <location>
        <begin position="55"/>
        <end position="458"/>
    </location>
</feature>
<sequence>MRRVVSLAVLVAFYLYFYHQGPVFSGEYKILGLNAAPEATVVGFTATGYESLRGLLKKGYADGDDLGSQVSVYVGGNLVAELAGGFTDKTYSTQYSVNTLQQVFSSSKFVTSMVFLHLIDTGRLKLSDPVVKYWPEFGEGGKEHVTVGLLLQHHGGVAFLDKERVPTLEEMLDLDVLAAKIAGQPHNFGGKPVSAYHAVTRGWYLNEVARRATGGMSVRQIMYKEILPKLNGGNKVFGVEDPLSNGSFPYEFHYGIPDTPEALAHSVRSRVVQLDSSPIWYRLVHILTPAWVSKLFGQGSVPTALIKAVFLKGSVQNKALFGSGPAFVHNKMFPWSYNDPTSRRSESPSFNGLTNARTLARIAELVRRSRTTHAFVSPATFNASFATRPPGIDRVINREITFAKIGVGYFSKGFGIGTKWETGTTERFYGWSGAGGSLVWFELDYGISFAFTPNYSGLQAVGDQRSWRLIGEVLRIVKEKRKKEVVEENFVDEHNEVNENGKDEL</sequence>
<evidence type="ECO:0000313" key="3">
    <source>
        <dbReference type="EMBL" id="ORY21580.1"/>
    </source>
</evidence>
<dbReference type="EMBL" id="MCGO01000200">
    <property type="protein sequence ID" value="ORY21580.1"/>
    <property type="molecule type" value="Genomic_DNA"/>
</dbReference>
<protein>
    <submittedName>
        <fullName evidence="3">Beta-lactamase/transpeptidase-like protein</fullName>
    </submittedName>
</protein>
<evidence type="ECO:0000256" key="1">
    <source>
        <dbReference type="SAM" id="SignalP"/>
    </source>
</evidence>
<evidence type="ECO:0000259" key="2">
    <source>
        <dbReference type="Pfam" id="PF00144"/>
    </source>
</evidence>
<dbReference type="STRING" id="329046.A0A1Y2AH19"/>
<accession>A0A1Y2AH19</accession>
<keyword evidence="4" id="KW-1185">Reference proteome</keyword>
<dbReference type="InterPro" id="IPR001466">
    <property type="entry name" value="Beta-lactam-related"/>
</dbReference>
<gene>
    <name evidence="3" type="ORF">BCR33DRAFT_861950</name>
</gene>
<feature type="signal peptide" evidence="1">
    <location>
        <begin position="1"/>
        <end position="25"/>
    </location>
</feature>
<dbReference type="InterPro" id="IPR012338">
    <property type="entry name" value="Beta-lactam/transpept-like"/>
</dbReference>
<name>A0A1Y2AH19_9FUNG</name>
<dbReference type="Pfam" id="PF00144">
    <property type="entry name" value="Beta-lactamase"/>
    <property type="match status" value="1"/>
</dbReference>
<dbReference type="SUPFAM" id="SSF56601">
    <property type="entry name" value="beta-lactamase/transpeptidase-like"/>
    <property type="match status" value="1"/>
</dbReference>
<evidence type="ECO:0000313" key="4">
    <source>
        <dbReference type="Proteomes" id="UP000193642"/>
    </source>
</evidence>
<dbReference type="PANTHER" id="PTHR43319">
    <property type="entry name" value="BETA-LACTAMASE-RELATED"/>
    <property type="match status" value="1"/>
</dbReference>
<reference evidence="3 4" key="1">
    <citation type="submission" date="2016-07" db="EMBL/GenBank/DDBJ databases">
        <title>Pervasive Adenine N6-methylation of Active Genes in Fungi.</title>
        <authorList>
            <consortium name="DOE Joint Genome Institute"/>
            <person name="Mondo S.J."/>
            <person name="Dannebaum R.O."/>
            <person name="Kuo R.C."/>
            <person name="Labutti K."/>
            <person name="Haridas S."/>
            <person name="Kuo A."/>
            <person name="Salamov A."/>
            <person name="Ahrendt S.R."/>
            <person name="Lipzen A."/>
            <person name="Sullivan W."/>
            <person name="Andreopoulos W.B."/>
            <person name="Clum A."/>
            <person name="Lindquist E."/>
            <person name="Daum C."/>
            <person name="Ramamoorthy G.K."/>
            <person name="Gryganskyi A."/>
            <person name="Culley D."/>
            <person name="Magnuson J.K."/>
            <person name="James T.Y."/>
            <person name="O'Malley M.A."/>
            <person name="Stajich J.E."/>
            <person name="Spatafora J.W."/>
            <person name="Visel A."/>
            <person name="Grigoriev I.V."/>
        </authorList>
    </citation>
    <scope>NUCLEOTIDE SEQUENCE [LARGE SCALE GENOMIC DNA]</scope>
    <source>
        <strain evidence="3 4">JEL800</strain>
    </source>
</reference>
<dbReference type="PANTHER" id="PTHR43319:SF3">
    <property type="entry name" value="BETA-LACTAMASE-RELATED DOMAIN-CONTAINING PROTEIN"/>
    <property type="match status" value="1"/>
</dbReference>
<keyword evidence="1" id="KW-0732">Signal</keyword>
<dbReference type="OrthoDB" id="5946976at2759"/>
<dbReference type="InterPro" id="IPR052907">
    <property type="entry name" value="Beta-lactamase/esterase"/>
</dbReference>
<dbReference type="AlphaFoldDB" id="A0A1Y2AH19"/>